<proteinExistence type="predicted"/>
<dbReference type="RefSeq" id="WP_036753457.1">
    <property type="nucleotide sequence ID" value="NZ_JAGSGC010000034.1"/>
</dbReference>
<dbReference type="EMBL" id="JMIB01000026">
    <property type="protein sequence ID" value="KDM91194.1"/>
    <property type="molecule type" value="Genomic_DNA"/>
</dbReference>
<keyword evidence="2" id="KW-1185">Reference proteome</keyword>
<dbReference type="OrthoDB" id="8910160at2"/>
<accession>A0A066RLJ4</accession>
<gene>
    <name evidence="1" type="ORF">EA58_13690</name>
</gene>
<sequence>MYFPYLRGKQYELEALRTVSQGDYSHGFIPIIEPVRDKSDQLFDTLEVLNDNDIEPIIIINPQVDELVGVDPLSYSSHLKKHFSFLKCIAVTDINFNSVKQILDILISNNKEYCLYFRETIQDDISFYLKNSTYNIFNITKCSDVFIHNAPNVVVVQDAFPSETKNELYGDQVRKFSSINIEYKTKYDAIGFGDYMIKTEKYKSGGGPAIAVTIHLTFVDHRGKYDVHIKHCTSNAEDGTSNQLKKFLEALGKLIYFTSNNSDTILDSQGLKKFKDLHQSNHYPGLGKSLCYSLIHHIETLSEFSLRNK</sequence>
<organism evidence="1 2">
    <name type="scientific">Photobacterium galatheae</name>
    <dbReference type="NCBI Taxonomy" id="1654360"/>
    <lineage>
        <taxon>Bacteria</taxon>
        <taxon>Pseudomonadati</taxon>
        <taxon>Pseudomonadota</taxon>
        <taxon>Gammaproteobacteria</taxon>
        <taxon>Vibrionales</taxon>
        <taxon>Vibrionaceae</taxon>
        <taxon>Photobacterium</taxon>
    </lineage>
</organism>
<comment type="caution">
    <text evidence="1">The sequence shown here is derived from an EMBL/GenBank/DDBJ whole genome shotgun (WGS) entry which is preliminary data.</text>
</comment>
<evidence type="ECO:0000313" key="1">
    <source>
        <dbReference type="EMBL" id="KDM91194.1"/>
    </source>
</evidence>
<dbReference type="InterPro" id="IPR047727">
    <property type="entry name" value="Sce7725-like"/>
</dbReference>
<dbReference type="STRING" id="1654360.EA58_13690"/>
<dbReference type="AlphaFoldDB" id="A0A066RLJ4"/>
<reference evidence="1 2" key="1">
    <citation type="submission" date="2014-04" db="EMBL/GenBank/DDBJ databases">
        <title>Draft genome sequence of Photobacterium halotolerans S2753: a solonamide, ngercheumicin and holomycin producer.</title>
        <authorList>
            <person name="Machado H.R."/>
            <person name="Gram L."/>
        </authorList>
    </citation>
    <scope>NUCLEOTIDE SEQUENCE [LARGE SCALE GENOMIC DNA]</scope>
    <source>
        <strain evidence="1 2">S2753</strain>
    </source>
</reference>
<evidence type="ECO:0000313" key="2">
    <source>
        <dbReference type="Proteomes" id="UP000027192"/>
    </source>
</evidence>
<dbReference type="NCBIfam" id="NF033831">
    <property type="entry name" value="sce7725_fam"/>
    <property type="match status" value="1"/>
</dbReference>
<protein>
    <submittedName>
        <fullName evidence="1">Uncharacterized protein</fullName>
    </submittedName>
</protein>
<name>A0A066RLJ4_9GAMM</name>
<dbReference type="Proteomes" id="UP000027192">
    <property type="component" value="Unassembled WGS sequence"/>
</dbReference>